<evidence type="ECO:0000313" key="1">
    <source>
        <dbReference type="EMBL" id="KAK4110545.1"/>
    </source>
</evidence>
<evidence type="ECO:0000313" key="2">
    <source>
        <dbReference type="Proteomes" id="UP001302812"/>
    </source>
</evidence>
<protein>
    <submittedName>
        <fullName evidence="1">Uncharacterized protein</fullName>
    </submittedName>
</protein>
<reference evidence="1" key="1">
    <citation type="journal article" date="2023" name="Mol. Phylogenet. Evol.">
        <title>Genome-scale phylogeny and comparative genomics of the fungal order Sordariales.</title>
        <authorList>
            <person name="Hensen N."/>
            <person name="Bonometti L."/>
            <person name="Westerberg I."/>
            <person name="Brannstrom I.O."/>
            <person name="Guillou S."/>
            <person name="Cros-Aarteil S."/>
            <person name="Calhoun S."/>
            <person name="Haridas S."/>
            <person name="Kuo A."/>
            <person name="Mondo S."/>
            <person name="Pangilinan J."/>
            <person name="Riley R."/>
            <person name="LaButti K."/>
            <person name="Andreopoulos B."/>
            <person name="Lipzen A."/>
            <person name="Chen C."/>
            <person name="Yan M."/>
            <person name="Daum C."/>
            <person name="Ng V."/>
            <person name="Clum A."/>
            <person name="Steindorff A."/>
            <person name="Ohm R.A."/>
            <person name="Martin F."/>
            <person name="Silar P."/>
            <person name="Natvig D.O."/>
            <person name="Lalanne C."/>
            <person name="Gautier V."/>
            <person name="Ament-Velasquez S.L."/>
            <person name="Kruys A."/>
            <person name="Hutchinson M.I."/>
            <person name="Powell A.J."/>
            <person name="Barry K."/>
            <person name="Miller A.N."/>
            <person name="Grigoriev I.V."/>
            <person name="Debuchy R."/>
            <person name="Gladieux P."/>
            <person name="Hiltunen Thoren M."/>
            <person name="Johannesson H."/>
        </authorList>
    </citation>
    <scope>NUCLEOTIDE SEQUENCE</scope>
    <source>
        <strain evidence="1">CBS 508.74</strain>
    </source>
</reference>
<dbReference type="RefSeq" id="XP_064668115.1">
    <property type="nucleotide sequence ID" value="XM_064808909.1"/>
</dbReference>
<gene>
    <name evidence="1" type="ORF">N656DRAFT_212259</name>
</gene>
<proteinExistence type="predicted"/>
<organism evidence="1 2">
    <name type="scientific">Canariomyces notabilis</name>
    <dbReference type="NCBI Taxonomy" id="2074819"/>
    <lineage>
        <taxon>Eukaryota</taxon>
        <taxon>Fungi</taxon>
        <taxon>Dikarya</taxon>
        <taxon>Ascomycota</taxon>
        <taxon>Pezizomycotina</taxon>
        <taxon>Sordariomycetes</taxon>
        <taxon>Sordariomycetidae</taxon>
        <taxon>Sordariales</taxon>
        <taxon>Chaetomiaceae</taxon>
        <taxon>Canariomyces</taxon>
    </lineage>
</organism>
<dbReference type="Proteomes" id="UP001302812">
    <property type="component" value="Unassembled WGS sequence"/>
</dbReference>
<reference evidence="1" key="2">
    <citation type="submission" date="2023-05" db="EMBL/GenBank/DDBJ databases">
        <authorList>
            <consortium name="Lawrence Berkeley National Laboratory"/>
            <person name="Steindorff A."/>
            <person name="Hensen N."/>
            <person name="Bonometti L."/>
            <person name="Westerberg I."/>
            <person name="Brannstrom I.O."/>
            <person name="Guillou S."/>
            <person name="Cros-Aarteil S."/>
            <person name="Calhoun S."/>
            <person name="Haridas S."/>
            <person name="Kuo A."/>
            <person name="Mondo S."/>
            <person name="Pangilinan J."/>
            <person name="Riley R."/>
            <person name="Labutti K."/>
            <person name="Andreopoulos B."/>
            <person name="Lipzen A."/>
            <person name="Chen C."/>
            <person name="Yanf M."/>
            <person name="Daum C."/>
            <person name="Ng V."/>
            <person name="Clum A."/>
            <person name="Ohm R."/>
            <person name="Martin F."/>
            <person name="Silar P."/>
            <person name="Natvig D."/>
            <person name="Lalanne C."/>
            <person name="Gautier V."/>
            <person name="Ament-Velasquez S.L."/>
            <person name="Kruys A."/>
            <person name="Hutchinson M.I."/>
            <person name="Powell A.J."/>
            <person name="Barry K."/>
            <person name="Miller A.N."/>
            <person name="Grigoriev I.V."/>
            <person name="Debuchy R."/>
            <person name="Gladieux P."/>
            <person name="Thoren M.H."/>
            <person name="Johannesson H."/>
        </authorList>
    </citation>
    <scope>NUCLEOTIDE SEQUENCE</scope>
    <source>
        <strain evidence="1">CBS 508.74</strain>
    </source>
</reference>
<sequence length="255" mass="28017">MRLNPRPDRPVRFVSPSRFSCVTLAVVCLTVTRCSLSVALRRLPSVAVSPSCSAVSPLAPGFFVFPHVSVPLCKKSEITLTPHHSTIPPSSCRCSFAAHTAPDLTRRGPAVPGVRRRRSVHSIPQHLLFPPFAILRRETSRSRGNLCCSPSRSTACVPSVSFLSTTQNSFCRSPFFLRQPGPALKLDPHLSVSLLLRVVCQTRHRLSQGTCKSSNQTHLRHFALLTRGLSLNPACFEIVPVDLSITVFLRLDAVH</sequence>
<dbReference type="AlphaFoldDB" id="A0AAN6T9V9"/>
<dbReference type="GeneID" id="89933032"/>
<dbReference type="EMBL" id="MU853350">
    <property type="protein sequence ID" value="KAK4110545.1"/>
    <property type="molecule type" value="Genomic_DNA"/>
</dbReference>
<comment type="caution">
    <text evidence="1">The sequence shown here is derived from an EMBL/GenBank/DDBJ whole genome shotgun (WGS) entry which is preliminary data.</text>
</comment>
<keyword evidence="2" id="KW-1185">Reference proteome</keyword>
<accession>A0AAN6T9V9</accession>
<name>A0AAN6T9V9_9PEZI</name>